<reference evidence="1 2" key="1">
    <citation type="submission" date="2021-01" db="EMBL/GenBank/DDBJ databases">
        <title>Draft genome sequence of Micromonospora sp. strain STR1s_6.</title>
        <authorList>
            <person name="Karlyshev A."/>
            <person name="Jawad R."/>
        </authorList>
    </citation>
    <scope>NUCLEOTIDE SEQUENCE [LARGE SCALE GENOMIC DNA]</scope>
    <source>
        <strain evidence="1 2">STR1S-6</strain>
    </source>
</reference>
<protein>
    <recommendedName>
        <fullName evidence="3">JAB domain-containing protein</fullName>
    </recommendedName>
</protein>
<comment type="caution">
    <text evidence="1">The sequence shown here is derived from an EMBL/GenBank/DDBJ whole genome shotgun (WGS) entry which is preliminary data.</text>
</comment>
<organism evidence="1 2">
    <name type="scientific">Micromonospora tarensis</name>
    <dbReference type="NCBI Taxonomy" id="2806100"/>
    <lineage>
        <taxon>Bacteria</taxon>
        <taxon>Bacillati</taxon>
        <taxon>Actinomycetota</taxon>
        <taxon>Actinomycetes</taxon>
        <taxon>Micromonosporales</taxon>
        <taxon>Micromonosporaceae</taxon>
        <taxon>Micromonospora</taxon>
    </lineage>
</organism>
<evidence type="ECO:0008006" key="3">
    <source>
        <dbReference type="Google" id="ProtNLM"/>
    </source>
</evidence>
<accession>A0ABS1YEA4</accession>
<keyword evidence="2" id="KW-1185">Reference proteome</keyword>
<gene>
    <name evidence="1" type="ORF">JM949_10030</name>
</gene>
<dbReference type="Gene3D" id="3.40.140.10">
    <property type="entry name" value="Cytidine Deaminase, domain 2"/>
    <property type="match status" value="1"/>
</dbReference>
<dbReference type="Proteomes" id="UP000622245">
    <property type="component" value="Unassembled WGS sequence"/>
</dbReference>
<dbReference type="SUPFAM" id="SSF102712">
    <property type="entry name" value="JAB1/MPN domain"/>
    <property type="match status" value="1"/>
</dbReference>
<name>A0ABS1YEA4_9ACTN</name>
<evidence type="ECO:0000313" key="1">
    <source>
        <dbReference type="EMBL" id="MBM0275751.1"/>
    </source>
</evidence>
<dbReference type="RefSeq" id="WP_203148137.1">
    <property type="nucleotide sequence ID" value="NZ_JAEVHL010000032.1"/>
</dbReference>
<sequence length="163" mass="17814">MSQPILIVPTPAVTRLCADIRRFGRGGVETGGLLLTKPGDSTVSVVAVAGTTGIVRMHGLFCITRPAFDAIFTWAEDNELQVRAMVHSHAKEAFLSRTDRDGGLRVKGFRSAVVPTFDNPPEDLARWRWWTFTSDWTPAEAPRCDPVACIDSVVFDGDGVRAD</sequence>
<dbReference type="EMBL" id="JAEVHL010000032">
    <property type="protein sequence ID" value="MBM0275751.1"/>
    <property type="molecule type" value="Genomic_DNA"/>
</dbReference>
<evidence type="ECO:0000313" key="2">
    <source>
        <dbReference type="Proteomes" id="UP000622245"/>
    </source>
</evidence>
<proteinExistence type="predicted"/>